<feature type="transmembrane region" description="Helical" evidence="6">
    <location>
        <begin position="178"/>
        <end position="198"/>
    </location>
</feature>
<feature type="transmembrane region" description="Helical" evidence="6">
    <location>
        <begin position="105"/>
        <end position="124"/>
    </location>
</feature>
<evidence type="ECO:0000256" key="2">
    <source>
        <dbReference type="ARBA" id="ARBA00022692"/>
    </source>
</evidence>
<keyword evidence="3 6" id="KW-1133">Transmembrane helix</keyword>
<evidence type="ECO:0000313" key="9">
    <source>
        <dbReference type="Proteomes" id="UP000297031"/>
    </source>
</evidence>
<dbReference type="PANTHER" id="PTHR30414">
    <property type="entry name" value="MINICONDUCTANCE MECHANOSENSITIVE CHANNEL YBDG"/>
    <property type="match status" value="1"/>
</dbReference>
<dbReference type="Pfam" id="PF00924">
    <property type="entry name" value="MS_channel_2nd"/>
    <property type="match status" value="1"/>
</dbReference>
<keyword evidence="9" id="KW-1185">Reference proteome</keyword>
<feature type="transmembrane region" description="Helical" evidence="6">
    <location>
        <begin position="144"/>
        <end position="166"/>
    </location>
</feature>
<feature type="transmembrane region" description="Helical" evidence="6">
    <location>
        <begin position="60"/>
        <end position="85"/>
    </location>
</feature>
<evidence type="ECO:0000313" key="8">
    <source>
        <dbReference type="EMBL" id="QCD34693.1"/>
    </source>
</evidence>
<feature type="compositionally biased region" description="Low complexity" evidence="5">
    <location>
        <begin position="485"/>
        <end position="506"/>
    </location>
</feature>
<evidence type="ECO:0000259" key="7">
    <source>
        <dbReference type="Pfam" id="PF00924"/>
    </source>
</evidence>
<dbReference type="Proteomes" id="UP000297031">
    <property type="component" value="Chromosome"/>
</dbReference>
<keyword evidence="4 6" id="KW-0472">Membrane</keyword>
<reference evidence="8 9" key="1">
    <citation type="submission" date="2019-02" db="EMBL/GenBank/DDBJ databases">
        <title>Isolation and identification of novel species under the genus Muribaculum.</title>
        <authorList>
            <person name="Miyake S."/>
            <person name="Ding Y."/>
            <person name="Low A."/>
            <person name="Soh M."/>
            <person name="Seedorf H."/>
        </authorList>
    </citation>
    <scope>NUCLEOTIDE SEQUENCE [LARGE SCALE GENOMIC DNA]</scope>
    <source>
        <strain evidence="8 9">TLL-A4</strain>
    </source>
</reference>
<dbReference type="RefSeq" id="WP_136409660.1">
    <property type="nucleotide sequence ID" value="NZ_CP039393.1"/>
</dbReference>
<dbReference type="OrthoDB" id="9775207at2"/>
<evidence type="ECO:0000256" key="4">
    <source>
        <dbReference type="ARBA" id="ARBA00023136"/>
    </source>
</evidence>
<evidence type="ECO:0000256" key="6">
    <source>
        <dbReference type="SAM" id="Phobius"/>
    </source>
</evidence>
<name>A0A4P7VB97_9BACT</name>
<dbReference type="GO" id="GO:0008381">
    <property type="term" value="F:mechanosensitive monoatomic ion channel activity"/>
    <property type="evidence" value="ECO:0007669"/>
    <property type="project" value="InterPro"/>
</dbReference>
<dbReference type="InterPro" id="IPR010920">
    <property type="entry name" value="LSM_dom_sf"/>
</dbReference>
<dbReference type="Gene3D" id="2.30.30.60">
    <property type="match status" value="1"/>
</dbReference>
<dbReference type="GO" id="GO:0071470">
    <property type="term" value="P:cellular response to osmotic stress"/>
    <property type="evidence" value="ECO:0007669"/>
    <property type="project" value="InterPro"/>
</dbReference>
<dbReference type="GO" id="GO:0005886">
    <property type="term" value="C:plasma membrane"/>
    <property type="evidence" value="ECO:0007669"/>
    <property type="project" value="TreeGrafter"/>
</dbReference>
<evidence type="ECO:0000256" key="1">
    <source>
        <dbReference type="ARBA" id="ARBA00004370"/>
    </source>
</evidence>
<feature type="transmembrane region" description="Helical" evidence="6">
    <location>
        <begin position="204"/>
        <end position="221"/>
    </location>
</feature>
<feature type="region of interest" description="Disordered" evidence="5">
    <location>
        <begin position="476"/>
        <end position="506"/>
    </location>
</feature>
<protein>
    <submittedName>
        <fullName evidence="8">Mechanosensitive ion channel</fullName>
    </submittedName>
</protein>
<comment type="subcellular location">
    <subcellularLocation>
        <location evidence="1">Membrane</location>
    </subcellularLocation>
</comment>
<feature type="domain" description="Mechanosensitive ion channel MscS" evidence="7">
    <location>
        <begin position="223"/>
        <end position="291"/>
    </location>
</feature>
<proteinExistence type="predicted"/>
<accession>A0A4P7VB97</accession>
<gene>
    <name evidence="8" type="ORF">E7746_01785</name>
</gene>
<organism evidence="8 9">
    <name type="scientific">Muribaculum gordoncarteri</name>
    <dbReference type="NCBI Taxonomy" id="2530390"/>
    <lineage>
        <taxon>Bacteria</taxon>
        <taxon>Pseudomonadati</taxon>
        <taxon>Bacteroidota</taxon>
        <taxon>Bacteroidia</taxon>
        <taxon>Bacteroidales</taxon>
        <taxon>Muribaculaceae</taxon>
        <taxon>Muribaculum</taxon>
    </lineage>
</organism>
<dbReference type="KEGG" id="mgod:E7746_01785"/>
<dbReference type="AlphaFoldDB" id="A0A4P7VB97"/>
<dbReference type="PANTHER" id="PTHR30414:SF0">
    <property type="entry name" value="MINICONDUCTANCE MECHANOSENSITIVE CHANNEL YBDG"/>
    <property type="match status" value="1"/>
</dbReference>
<dbReference type="InterPro" id="IPR030192">
    <property type="entry name" value="YbdG"/>
</dbReference>
<sequence>MSYLLANTEPSTTQSISESTLNALNIDTNGSHFIASLAMKISDWILSPLGLQHSTSAVTWAYAIVVFAIAFIVGYIAKWIIIGAVRHFGNHTQSDLYKYLRQENFFLKLCRMIPAIVFLILIQFTLVYTRSTLANLLTKLTLLYVIYVTAIALSALVGAIWAHFNASRNKRHLPLRGLVQLVRGIICIVAVIIAVAVLVDKSPASLLAGLGAFAAVLMLIFKDSILGLVAGVQLSENDSLHVGDWIKVNGTDANGTVTEVTLTSVKVENWDKTTTMLPPYSLISGSFTNYRSMQVSNTRRIQRSYMIDADSVLPLTPEMLDEFRKIPFMDDFITRKLAQKAAGKVEDVNNSEGLPDGTIDTNLGLFRAYMKMWLDNNKFVDSNSTCFVSTLQQTGGGIPFQIYCFTSTSAWLPYEAMQDTIFEHLAAMLSRFRLYCFEQPSGRDTVIDGFLSPGGKVERVFGMPYPFFNRDASSPVGPENWPVEPKLQSQPSAPSQPASGSGSKQQ</sequence>
<keyword evidence="2 6" id="KW-0812">Transmembrane</keyword>
<evidence type="ECO:0000256" key="3">
    <source>
        <dbReference type="ARBA" id="ARBA00022989"/>
    </source>
</evidence>
<dbReference type="InterPro" id="IPR006685">
    <property type="entry name" value="MscS_channel_2nd"/>
</dbReference>
<dbReference type="InterPro" id="IPR023408">
    <property type="entry name" value="MscS_beta-dom_sf"/>
</dbReference>
<dbReference type="EMBL" id="CP039393">
    <property type="protein sequence ID" value="QCD34693.1"/>
    <property type="molecule type" value="Genomic_DNA"/>
</dbReference>
<evidence type="ECO:0000256" key="5">
    <source>
        <dbReference type="SAM" id="MobiDB-lite"/>
    </source>
</evidence>
<dbReference type="SUPFAM" id="SSF50182">
    <property type="entry name" value="Sm-like ribonucleoproteins"/>
    <property type="match status" value="1"/>
</dbReference>